<evidence type="ECO:0000256" key="1">
    <source>
        <dbReference type="SAM" id="MobiDB-lite"/>
    </source>
</evidence>
<dbReference type="EMBL" id="UZAJ01008134">
    <property type="protein sequence ID" value="VDO52053.1"/>
    <property type="molecule type" value="Genomic_DNA"/>
</dbReference>
<keyword evidence="3" id="KW-1185">Reference proteome</keyword>
<reference evidence="2 3" key="2">
    <citation type="submission" date="2018-11" db="EMBL/GenBank/DDBJ databases">
        <authorList>
            <consortium name="Pathogen Informatics"/>
        </authorList>
    </citation>
    <scope>NUCLEOTIDE SEQUENCE [LARGE SCALE GENOMIC DNA]</scope>
</reference>
<evidence type="ECO:0000313" key="4">
    <source>
        <dbReference type="WBParaSite" id="OFLC_0000764901-mRNA-1"/>
    </source>
</evidence>
<sequence length="178" mass="19991">MDNVSSPSSSSRTTVGSTIGAEIEIPAIMYRQETSKSRSNTQNRNLQSQQNGNNNDTIATLVRGTVDDDRRRKRFRQRVNKKGLNVGTTSNSGCRTAGKLETNSEVIQQEQKQQETIVDGKVMKAVNDFKDAYWLDILYYIILGIMTQKLMVSTMTRKVPVAGVDEILHMKRSNSKTE</sequence>
<gene>
    <name evidence="2" type="ORF">OFLC_LOCUS7650</name>
</gene>
<evidence type="ECO:0000313" key="2">
    <source>
        <dbReference type="EMBL" id="VDO52053.1"/>
    </source>
</evidence>
<dbReference type="Proteomes" id="UP000267606">
    <property type="component" value="Unassembled WGS sequence"/>
</dbReference>
<organism evidence="4">
    <name type="scientific">Onchocerca flexuosa</name>
    <dbReference type="NCBI Taxonomy" id="387005"/>
    <lineage>
        <taxon>Eukaryota</taxon>
        <taxon>Metazoa</taxon>
        <taxon>Ecdysozoa</taxon>
        <taxon>Nematoda</taxon>
        <taxon>Chromadorea</taxon>
        <taxon>Rhabditida</taxon>
        <taxon>Spirurina</taxon>
        <taxon>Spiruromorpha</taxon>
        <taxon>Filarioidea</taxon>
        <taxon>Onchocercidae</taxon>
        <taxon>Onchocerca</taxon>
    </lineage>
</organism>
<name>A0A183HJI8_9BILA</name>
<dbReference type="AlphaFoldDB" id="A0A183HJI8"/>
<protein>
    <submittedName>
        <fullName evidence="2 4">Uncharacterized protein</fullName>
    </submittedName>
</protein>
<dbReference type="WBParaSite" id="OFLC_0000764901-mRNA-1">
    <property type="protein sequence ID" value="OFLC_0000764901-mRNA-1"/>
    <property type="gene ID" value="OFLC_0000764901"/>
</dbReference>
<feature type="compositionally biased region" description="Polar residues" evidence="1">
    <location>
        <begin position="37"/>
        <end position="58"/>
    </location>
</feature>
<reference evidence="4" key="1">
    <citation type="submission" date="2016-06" db="UniProtKB">
        <authorList>
            <consortium name="WormBaseParasite"/>
        </authorList>
    </citation>
    <scope>IDENTIFICATION</scope>
</reference>
<evidence type="ECO:0000313" key="3">
    <source>
        <dbReference type="Proteomes" id="UP000267606"/>
    </source>
</evidence>
<accession>A0A183HJI8</accession>
<feature type="region of interest" description="Disordered" evidence="1">
    <location>
        <begin position="34"/>
        <end position="58"/>
    </location>
</feature>
<proteinExistence type="predicted"/>